<evidence type="ECO:0000313" key="1">
    <source>
        <dbReference type="EMBL" id="KKR22368.1"/>
    </source>
</evidence>
<organism evidence="1 2">
    <name type="scientific">Candidatus Yanofskybacteria bacterium GW2011_GWD2_39_48</name>
    <dbReference type="NCBI Taxonomy" id="1619031"/>
    <lineage>
        <taxon>Bacteria</taxon>
        <taxon>Candidatus Yanofskyibacteriota</taxon>
    </lineage>
</organism>
<accession>A0A0G0P329</accession>
<comment type="caution">
    <text evidence="1">The sequence shown here is derived from an EMBL/GenBank/DDBJ whole genome shotgun (WGS) entry which is preliminary data.</text>
</comment>
<dbReference type="Proteomes" id="UP000034764">
    <property type="component" value="Unassembled WGS sequence"/>
</dbReference>
<evidence type="ECO:0000313" key="2">
    <source>
        <dbReference type="Proteomes" id="UP000034764"/>
    </source>
</evidence>
<dbReference type="AlphaFoldDB" id="A0A0G0P329"/>
<reference evidence="1 2" key="1">
    <citation type="journal article" date="2015" name="Nature">
        <title>rRNA introns, odd ribosomes, and small enigmatic genomes across a large radiation of phyla.</title>
        <authorList>
            <person name="Brown C.T."/>
            <person name="Hug L.A."/>
            <person name="Thomas B.C."/>
            <person name="Sharon I."/>
            <person name="Castelle C.J."/>
            <person name="Singh A."/>
            <person name="Wilkins M.J."/>
            <person name="Williams K.H."/>
            <person name="Banfield J.F."/>
        </authorList>
    </citation>
    <scope>NUCLEOTIDE SEQUENCE [LARGE SCALE GENOMIC DNA]</scope>
</reference>
<sequence length="95" mass="10702">MDKIILTIKLGENSKDIVLILRRGGSLLDKAQISVDRHFDHFLIEGVDKLLKRNRINPMALNQVVLSGHIDKNSSSHKMATAFLRAINIRKNASK</sequence>
<dbReference type="EMBL" id="LBXD01000042">
    <property type="protein sequence ID" value="KKR22368.1"/>
    <property type="molecule type" value="Genomic_DNA"/>
</dbReference>
<gene>
    <name evidence="1" type="ORF">UT53_C0042G0009</name>
</gene>
<proteinExistence type="predicted"/>
<name>A0A0G0P329_9BACT</name>
<protein>
    <submittedName>
        <fullName evidence="1">Uncharacterized protein</fullName>
    </submittedName>
</protein>